<sequence>MSKILGGFKLPVIEGIFTDSQIIVVLGENGTGKTTFIWLLAGLLKPDVIEGSDVEVPKFNISYKPQKLVPKSPSTVRDLIQKLIGDYDLDSQFISDVIKPLQIEQLMEKKV</sequence>
<evidence type="ECO:0000313" key="3">
    <source>
        <dbReference type="Proteomes" id="UP001420932"/>
    </source>
</evidence>
<reference evidence="2 3" key="1">
    <citation type="submission" date="2024-01" db="EMBL/GenBank/DDBJ databases">
        <title>Genome assemblies of Stephania.</title>
        <authorList>
            <person name="Yang L."/>
        </authorList>
    </citation>
    <scope>NUCLEOTIDE SEQUENCE [LARGE SCALE GENOMIC DNA]</scope>
    <source>
        <strain evidence="2">YNDBR</strain>
        <tissue evidence="2">Leaf</tissue>
    </source>
</reference>
<dbReference type="PANTHER" id="PTHR19248">
    <property type="entry name" value="ATP-BINDING TRANSPORT PROTEIN-RELATED"/>
    <property type="match status" value="1"/>
</dbReference>
<dbReference type="GO" id="GO:0005524">
    <property type="term" value="F:ATP binding"/>
    <property type="evidence" value="ECO:0007669"/>
    <property type="project" value="InterPro"/>
</dbReference>
<evidence type="ECO:0000313" key="2">
    <source>
        <dbReference type="EMBL" id="KAK9121901.1"/>
    </source>
</evidence>
<proteinExistence type="predicted"/>
<dbReference type="SUPFAM" id="SSF52540">
    <property type="entry name" value="P-loop containing nucleoside triphosphate hydrolases"/>
    <property type="match status" value="1"/>
</dbReference>
<dbReference type="Gene3D" id="3.40.50.300">
    <property type="entry name" value="P-loop containing nucleotide triphosphate hydrolases"/>
    <property type="match status" value="1"/>
</dbReference>
<name>A0AAP0NZH9_9MAGN</name>
<dbReference type="EMBL" id="JBBNAF010000008">
    <property type="protein sequence ID" value="KAK9121901.1"/>
    <property type="molecule type" value="Genomic_DNA"/>
</dbReference>
<comment type="caution">
    <text evidence="2">The sequence shown here is derived from an EMBL/GenBank/DDBJ whole genome shotgun (WGS) entry which is preliminary data.</text>
</comment>
<dbReference type="InterPro" id="IPR003439">
    <property type="entry name" value="ABC_transporter-like_ATP-bd"/>
</dbReference>
<accession>A0AAP0NZH9</accession>
<protein>
    <recommendedName>
        <fullName evidence="1">ABC transporter domain-containing protein</fullName>
    </recommendedName>
</protein>
<keyword evidence="3" id="KW-1185">Reference proteome</keyword>
<gene>
    <name evidence="2" type="ORF">Syun_019518</name>
</gene>
<dbReference type="Proteomes" id="UP001420932">
    <property type="component" value="Unassembled WGS sequence"/>
</dbReference>
<dbReference type="InterPro" id="IPR027417">
    <property type="entry name" value="P-loop_NTPase"/>
</dbReference>
<dbReference type="InterPro" id="IPR013283">
    <property type="entry name" value="RLI1"/>
</dbReference>
<dbReference type="GO" id="GO:0016887">
    <property type="term" value="F:ATP hydrolysis activity"/>
    <property type="evidence" value="ECO:0007669"/>
    <property type="project" value="InterPro"/>
</dbReference>
<dbReference type="Pfam" id="PF00005">
    <property type="entry name" value="ABC_tran"/>
    <property type="match status" value="1"/>
</dbReference>
<dbReference type="AlphaFoldDB" id="A0AAP0NZH9"/>
<evidence type="ECO:0000259" key="1">
    <source>
        <dbReference type="Pfam" id="PF00005"/>
    </source>
</evidence>
<organism evidence="2 3">
    <name type="scientific">Stephania yunnanensis</name>
    <dbReference type="NCBI Taxonomy" id="152371"/>
    <lineage>
        <taxon>Eukaryota</taxon>
        <taxon>Viridiplantae</taxon>
        <taxon>Streptophyta</taxon>
        <taxon>Embryophyta</taxon>
        <taxon>Tracheophyta</taxon>
        <taxon>Spermatophyta</taxon>
        <taxon>Magnoliopsida</taxon>
        <taxon>Ranunculales</taxon>
        <taxon>Menispermaceae</taxon>
        <taxon>Menispermoideae</taxon>
        <taxon>Cissampelideae</taxon>
        <taxon>Stephania</taxon>
    </lineage>
</organism>
<feature type="domain" description="ABC transporter" evidence="1">
    <location>
        <begin position="19"/>
        <end position="109"/>
    </location>
</feature>